<comment type="function">
    <text evidence="11 12">Phosphorylation of dTMP to form dTDP in both de novo and salvage pathways of dTTP synthesis.</text>
</comment>
<sequence>MCLCGHLKDVEVTNRFDGKFIVLDGPDGCGKSTQAELLAEHIRSNGSEVVGFRDPGTTVIGEKIREILLDVDHAGMADNVEVLLYMAARAQLWKEKIGPALREGKCVVMDRWISSTCAYQGWAGGFGVKKVIKLGEDCLERVWPDVTVVLDVDLETAAGRMNRELDRMEQKGQAYHMKVREGFLELAKMSDTVEVADASRTVEQVQADVVIAVEKHLGGAK</sequence>
<dbReference type="GO" id="GO:0006227">
    <property type="term" value="P:dUDP biosynthetic process"/>
    <property type="evidence" value="ECO:0007669"/>
    <property type="project" value="TreeGrafter"/>
</dbReference>
<dbReference type="EMBL" id="CP019791">
    <property type="protein sequence ID" value="AQT67563.1"/>
    <property type="molecule type" value="Genomic_DNA"/>
</dbReference>
<evidence type="ECO:0000256" key="8">
    <source>
        <dbReference type="ARBA" id="ARBA00022840"/>
    </source>
</evidence>
<evidence type="ECO:0000256" key="10">
    <source>
        <dbReference type="ARBA" id="ARBA00048743"/>
    </source>
</evidence>
<evidence type="ECO:0000256" key="12">
    <source>
        <dbReference type="HAMAP-Rule" id="MF_00165"/>
    </source>
</evidence>
<keyword evidence="6 12" id="KW-0547">Nucleotide-binding</keyword>
<evidence type="ECO:0000313" key="15">
    <source>
        <dbReference type="Proteomes" id="UP000189674"/>
    </source>
</evidence>
<proteinExistence type="inferred from homology"/>
<accession>A0A1U9NI02</accession>
<dbReference type="CDD" id="cd01672">
    <property type="entry name" value="TMPK"/>
    <property type="match status" value="1"/>
</dbReference>
<keyword evidence="4 12" id="KW-0808">Transferase</keyword>
<evidence type="ECO:0000256" key="5">
    <source>
        <dbReference type="ARBA" id="ARBA00022727"/>
    </source>
</evidence>
<comment type="similarity">
    <text evidence="1 12">Belongs to the thymidylate kinase family.</text>
</comment>
<evidence type="ECO:0000256" key="1">
    <source>
        <dbReference type="ARBA" id="ARBA00009776"/>
    </source>
</evidence>
<reference evidence="15" key="1">
    <citation type="submission" date="2017-02" db="EMBL/GenBank/DDBJ databases">
        <title>Comparative genomics and description of representatives of a novel lineage of planctomycetes thriving in anoxic sediments.</title>
        <authorList>
            <person name="Spring S."/>
            <person name="Bunk B."/>
            <person name="Sproer C."/>
        </authorList>
    </citation>
    <scope>NUCLEOTIDE SEQUENCE [LARGE SCALE GENOMIC DNA]</scope>
    <source>
        <strain evidence="15">ST-NAGAB-D1</strain>
    </source>
</reference>
<evidence type="ECO:0000256" key="4">
    <source>
        <dbReference type="ARBA" id="ARBA00022679"/>
    </source>
</evidence>
<dbReference type="HAMAP" id="MF_00165">
    <property type="entry name" value="Thymidylate_kinase"/>
    <property type="match status" value="1"/>
</dbReference>
<dbReference type="KEGG" id="alus:STSP2_00711"/>
<evidence type="ECO:0000256" key="2">
    <source>
        <dbReference type="ARBA" id="ARBA00012980"/>
    </source>
</evidence>
<evidence type="ECO:0000256" key="9">
    <source>
        <dbReference type="ARBA" id="ARBA00029962"/>
    </source>
</evidence>
<dbReference type="SUPFAM" id="SSF52540">
    <property type="entry name" value="P-loop containing nucleoside triphosphate hydrolases"/>
    <property type="match status" value="1"/>
</dbReference>
<comment type="catalytic activity">
    <reaction evidence="10 12">
        <text>dTMP + ATP = dTDP + ADP</text>
        <dbReference type="Rhea" id="RHEA:13517"/>
        <dbReference type="ChEBI" id="CHEBI:30616"/>
        <dbReference type="ChEBI" id="CHEBI:58369"/>
        <dbReference type="ChEBI" id="CHEBI:63528"/>
        <dbReference type="ChEBI" id="CHEBI:456216"/>
        <dbReference type="EC" id="2.7.4.9"/>
    </reaction>
</comment>
<dbReference type="FunFam" id="3.40.50.300:FF:000225">
    <property type="entry name" value="Thymidylate kinase"/>
    <property type="match status" value="1"/>
</dbReference>
<dbReference type="STRING" id="1936003.STSP2_00711"/>
<dbReference type="PANTHER" id="PTHR10344:SF4">
    <property type="entry name" value="UMP-CMP KINASE 2, MITOCHONDRIAL"/>
    <property type="match status" value="1"/>
</dbReference>
<name>A0A1U9NI02_9BACT</name>
<keyword evidence="7 12" id="KW-0418">Kinase</keyword>
<dbReference type="GO" id="GO:0006233">
    <property type="term" value="P:dTDP biosynthetic process"/>
    <property type="evidence" value="ECO:0007669"/>
    <property type="project" value="InterPro"/>
</dbReference>
<dbReference type="InterPro" id="IPR027417">
    <property type="entry name" value="P-loop_NTPase"/>
</dbReference>
<evidence type="ECO:0000256" key="7">
    <source>
        <dbReference type="ARBA" id="ARBA00022777"/>
    </source>
</evidence>
<dbReference type="GO" id="GO:0006235">
    <property type="term" value="P:dTTP biosynthetic process"/>
    <property type="evidence" value="ECO:0007669"/>
    <property type="project" value="UniProtKB-UniRule"/>
</dbReference>
<keyword evidence="8 12" id="KW-0067">ATP-binding</keyword>
<dbReference type="PANTHER" id="PTHR10344">
    <property type="entry name" value="THYMIDYLATE KINASE"/>
    <property type="match status" value="1"/>
</dbReference>
<evidence type="ECO:0000259" key="13">
    <source>
        <dbReference type="Pfam" id="PF02223"/>
    </source>
</evidence>
<dbReference type="Pfam" id="PF02223">
    <property type="entry name" value="Thymidylate_kin"/>
    <property type="match status" value="1"/>
</dbReference>
<dbReference type="GO" id="GO:0005524">
    <property type="term" value="F:ATP binding"/>
    <property type="evidence" value="ECO:0007669"/>
    <property type="project" value="UniProtKB-UniRule"/>
</dbReference>
<keyword evidence="15" id="KW-1185">Reference proteome</keyword>
<keyword evidence="5 12" id="KW-0545">Nucleotide biosynthesis</keyword>
<dbReference type="Gene3D" id="3.40.50.300">
    <property type="entry name" value="P-loop containing nucleotide triphosphate hydrolases"/>
    <property type="match status" value="1"/>
</dbReference>
<evidence type="ECO:0000256" key="11">
    <source>
        <dbReference type="ARBA" id="ARBA00057735"/>
    </source>
</evidence>
<dbReference type="AlphaFoldDB" id="A0A1U9NI02"/>
<protein>
    <recommendedName>
        <fullName evidence="3 12">Thymidylate kinase</fullName>
        <ecNumber evidence="2 12">2.7.4.9</ecNumber>
    </recommendedName>
    <alternativeName>
        <fullName evidence="9 12">dTMP kinase</fullName>
    </alternativeName>
</protein>
<dbReference type="InterPro" id="IPR039430">
    <property type="entry name" value="Thymidylate_kin-like_dom"/>
</dbReference>
<feature type="domain" description="Thymidylate kinase-like" evidence="13">
    <location>
        <begin position="23"/>
        <end position="208"/>
    </location>
</feature>
<dbReference type="GO" id="GO:0004798">
    <property type="term" value="F:dTMP kinase activity"/>
    <property type="evidence" value="ECO:0007669"/>
    <property type="project" value="UniProtKB-UniRule"/>
</dbReference>
<dbReference type="GO" id="GO:0005829">
    <property type="term" value="C:cytosol"/>
    <property type="evidence" value="ECO:0007669"/>
    <property type="project" value="TreeGrafter"/>
</dbReference>
<dbReference type="Proteomes" id="UP000189674">
    <property type="component" value="Chromosome"/>
</dbReference>
<evidence type="ECO:0000256" key="6">
    <source>
        <dbReference type="ARBA" id="ARBA00022741"/>
    </source>
</evidence>
<evidence type="ECO:0000256" key="3">
    <source>
        <dbReference type="ARBA" id="ARBA00017144"/>
    </source>
</evidence>
<dbReference type="InterPro" id="IPR018094">
    <property type="entry name" value="Thymidylate_kinase"/>
</dbReference>
<evidence type="ECO:0000313" key="14">
    <source>
        <dbReference type="EMBL" id="AQT67563.1"/>
    </source>
</evidence>
<gene>
    <name evidence="12 14" type="primary">tmk</name>
    <name evidence="14" type="ORF">STSP2_00711</name>
</gene>
<organism evidence="14 15">
    <name type="scientific">Anaerohalosphaera lusitana</name>
    <dbReference type="NCBI Taxonomy" id="1936003"/>
    <lineage>
        <taxon>Bacteria</taxon>
        <taxon>Pseudomonadati</taxon>
        <taxon>Planctomycetota</taxon>
        <taxon>Phycisphaerae</taxon>
        <taxon>Sedimentisphaerales</taxon>
        <taxon>Anaerohalosphaeraceae</taxon>
        <taxon>Anaerohalosphaera</taxon>
    </lineage>
</organism>
<dbReference type="NCBIfam" id="TIGR00041">
    <property type="entry name" value="DTMP_kinase"/>
    <property type="match status" value="1"/>
</dbReference>
<feature type="binding site" evidence="12">
    <location>
        <begin position="25"/>
        <end position="32"/>
    </location>
    <ligand>
        <name>ATP</name>
        <dbReference type="ChEBI" id="CHEBI:30616"/>
    </ligand>
</feature>
<dbReference type="EC" id="2.7.4.9" evidence="2 12"/>